<feature type="transmembrane region" description="Helical" evidence="5">
    <location>
        <begin position="344"/>
        <end position="360"/>
    </location>
</feature>
<dbReference type="PANTHER" id="PTHR43427:SF12">
    <property type="entry name" value="CHLORIDE TRANSPORTER"/>
    <property type="match status" value="1"/>
</dbReference>
<evidence type="ECO:0000256" key="4">
    <source>
        <dbReference type="ARBA" id="ARBA00023136"/>
    </source>
</evidence>
<keyword evidence="3 5" id="KW-1133">Transmembrane helix</keyword>
<feature type="transmembrane region" description="Helical" evidence="5">
    <location>
        <begin position="380"/>
        <end position="401"/>
    </location>
</feature>
<dbReference type="EMBL" id="RQGH01000007">
    <property type="protein sequence ID" value="TGL75618.1"/>
    <property type="molecule type" value="Genomic_DNA"/>
</dbReference>
<dbReference type="PANTHER" id="PTHR43427">
    <property type="entry name" value="CHLORIDE CHANNEL PROTEIN CLC-E"/>
    <property type="match status" value="1"/>
</dbReference>
<evidence type="ECO:0000256" key="2">
    <source>
        <dbReference type="ARBA" id="ARBA00022692"/>
    </source>
</evidence>
<organism evidence="6 7">
    <name type="scientific">Leptospira jelokensis</name>
    <dbReference type="NCBI Taxonomy" id="2484931"/>
    <lineage>
        <taxon>Bacteria</taxon>
        <taxon>Pseudomonadati</taxon>
        <taxon>Spirochaetota</taxon>
        <taxon>Spirochaetia</taxon>
        <taxon>Leptospirales</taxon>
        <taxon>Leptospiraceae</taxon>
        <taxon>Leptospira</taxon>
    </lineage>
</organism>
<dbReference type="SUPFAM" id="SSF81340">
    <property type="entry name" value="Clc chloride channel"/>
    <property type="match status" value="1"/>
</dbReference>
<proteinExistence type="predicted"/>
<dbReference type="AlphaFoldDB" id="A0A4Z1AC12"/>
<name>A0A4Z1AC12_9LEPT</name>
<dbReference type="RefSeq" id="WP_135640566.1">
    <property type="nucleotide sequence ID" value="NZ_RQGH01000007.1"/>
</dbReference>
<dbReference type="GO" id="GO:0016020">
    <property type="term" value="C:membrane"/>
    <property type="evidence" value="ECO:0007669"/>
    <property type="project" value="UniProtKB-SubCell"/>
</dbReference>
<reference evidence="6" key="1">
    <citation type="journal article" date="2019" name="PLoS Negl. Trop. Dis.">
        <title>Revisiting the worldwide diversity of Leptospira species in the environment.</title>
        <authorList>
            <person name="Vincent A.T."/>
            <person name="Schiettekatte O."/>
            <person name="Bourhy P."/>
            <person name="Veyrier F.J."/>
            <person name="Picardeau M."/>
        </authorList>
    </citation>
    <scope>NUCLEOTIDE SEQUENCE [LARGE SCALE GENOMIC DNA]</scope>
    <source>
        <strain evidence="6">201702451</strain>
    </source>
</reference>
<dbReference type="InterPro" id="IPR001807">
    <property type="entry name" value="ClC"/>
</dbReference>
<dbReference type="Gene3D" id="1.10.3080.10">
    <property type="entry name" value="Clc chloride channel"/>
    <property type="match status" value="1"/>
</dbReference>
<dbReference type="GO" id="GO:0015108">
    <property type="term" value="F:chloride transmembrane transporter activity"/>
    <property type="evidence" value="ECO:0007669"/>
    <property type="project" value="InterPro"/>
</dbReference>
<keyword evidence="4 5" id="KW-0472">Membrane</keyword>
<comment type="subcellular location">
    <subcellularLocation>
        <location evidence="1">Membrane</location>
        <topology evidence="1">Multi-pass membrane protein</topology>
    </subcellularLocation>
</comment>
<comment type="caution">
    <text evidence="6">The sequence shown here is derived from an EMBL/GenBank/DDBJ whole genome shotgun (WGS) entry which is preliminary data.</text>
</comment>
<feature type="transmembrane region" description="Helical" evidence="5">
    <location>
        <begin position="302"/>
        <end position="332"/>
    </location>
</feature>
<accession>A0A4Z1AC12</accession>
<dbReference type="InterPro" id="IPR050368">
    <property type="entry name" value="ClC-type_chloride_channel"/>
</dbReference>
<gene>
    <name evidence="6" type="ORF">EHQ62_01965</name>
</gene>
<feature type="transmembrane region" description="Helical" evidence="5">
    <location>
        <begin position="22"/>
        <end position="44"/>
    </location>
</feature>
<feature type="transmembrane region" description="Helical" evidence="5">
    <location>
        <begin position="218"/>
        <end position="241"/>
    </location>
</feature>
<dbReference type="InterPro" id="IPR014743">
    <property type="entry name" value="Cl-channel_core"/>
</dbReference>
<keyword evidence="2 5" id="KW-0812">Transmembrane</keyword>
<feature type="transmembrane region" description="Helical" evidence="5">
    <location>
        <begin position="56"/>
        <end position="73"/>
    </location>
</feature>
<feature type="transmembrane region" description="Helical" evidence="5">
    <location>
        <begin position="150"/>
        <end position="174"/>
    </location>
</feature>
<evidence type="ECO:0000313" key="7">
    <source>
        <dbReference type="Proteomes" id="UP000297567"/>
    </source>
</evidence>
<evidence type="ECO:0000313" key="6">
    <source>
        <dbReference type="EMBL" id="TGL75618.1"/>
    </source>
</evidence>
<evidence type="ECO:0000256" key="1">
    <source>
        <dbReference type="ARBA" id="ARBA00004141"/>
    </source>
</evidence>
<evidence type="ECO:0000256" key="5">
    <source>
        <dbReference type="SAM" id="Phobius"/>
    </source>
</evidence>
<keyword evidence="7" id="KW-1185">Reference proteome</keyword>
<feature type="transmembrane region" description="Helical" evidence="5">
    <location>
        <begin position="186"/>
        <end position="206"/>
    </location>
</feature>
<sequence length="424" mass="46778">MIQTERNQNPNTETKIQFTIRWAFYSLWVSVLVGTVSAFFLLALDFVTEVREKNLFLFYLLPLAGGCIGWMYHRFGCRANQGNNLLLEEIHSPRSIIPFRMTPFVFIGTLGTHLVGGSAGREGTAVQMGGSLAHQLARFFPIYGKEHQTLIILGMSAGFSAVFGTPFAAAIFSIEVIQIGVYRWKLFLPSLLVAWCSHWVCLLWNVKHSIFPSVPFQWELNLVLGIFILSIASGFVAKAFIYAIHTISNLSQKMISYPPLRPVLGGMILLVFFVCGVSLDYFGLGVPIIQSAFTLNLPDTAFLWKLLLTAITIGFGFKGGEVTPLFFIGAALGNLFSGISPEHILLFVSVGFIAVFSGATNTPLACAVMGMELFGVSSGLYYLLATQISYIMSGHVSIYSSQVIGKKKWFRPHSHVGKKISDLK</sequence>
<dbReference type="Proteomes" id="UP000297567">
    <property type="component" value="Unassembled WGS sequence"/>
</dbReference>
<dbReference type="Pfam" id="PF00654">
    <property type="entry name" value="Voltage_CLC"/>
    <property type="match status" value="1"/>
</dbReference>
<feature type="transmembrane region" description="Helical" evidence="5">
    <location>
        <begin position="262"/>
        <end position="282"/>
    </location>
</feature>
<evidence type="ECO:0000256" key="3">
    <source>
        <dbReference type="ARBA" id="ARBA00022989"/>
    </source>
</evidence>
<protein>
    <submittedName>
        <fullName evidence="6">Chloride channel protein</fullName>
    </submittedName>
</protein>